<dbReference type="EMBL" id="QRBI01000108">
    <property type="protein sequence ID" value="RMC11701.1"/>
    <property type="molecule type" value="Genomic_DNA"/>
</dbReference>
<dbReference type="Gene3D" id="2.60.40.60">
    <property type="entry name" value="Cadherins"/>
    <property type="match status" value="6"/>
</dbReference>
<dbReference type="Pfam" id="PF01027">
    <property type="entry name" value="Bax1-I"/>
    <property type="match status" value="1"/>
</dbReference>
<feature type="transmembrane region" description="Helical" evidence="16">
    <location>
        <begin position="588"/>
        <end position="610"/>
    </location>
</feature>
<dbReference type="FunFam" id="2.60.40.60:FF:000124">
    <property type="entry name" value="Cadherin-related family member 1"/>
    <property type="match status" value="1"/>
</dbReference>
<evidence type="ECO:0000256" key="5">
    <source>
        <dbReference type="ARBA" id="ARBA00022737"/>
    </source>
</evidence>
<dbReference type="Proteomes" id="UP000269221">
    <property type="component" value="Unassembled WGS sequence"/>
</dbReference>
<keyword evidence="10" id="KW-0675">Receptor</keyword>
<evidence type="ECO:0000256" key="11">
    <source>
        <dbReference type="ARBA" id="ARBA00044073"/>
    </source>
</evidence>
<dbReference type="PANTHER" id="PTHR24027">
    <property type="entry name" value="CADHERIN-23"/>
    <property type="match status" value="1"/>
</dbReference>
<dbReference type="GO" id="GO:0005509">
    <property type="term" value="F:calcium ion binding"/>
    <property type="evidence" value="ECO:0007669"/>
    <property type="project" value="UniProtKB-UniRule"/>
</dbReference>
<dbReference type="FunFam" id="2.60.40.60:FF:000177">
    <property type="entry name" value="Cadherin-related family member 1"/>
    <property type="match status" value="1"/>
</dbReference>
<dbReference type="GO" id="GO:0000902">
    <property type="term" value="P:cell morphogenesis"/>
    <property type="evidence" value="ECO:0007669"/>
    <property type="project" value="TreeGrafter"/>
</dbReference>
<dbReference type="GO" id="GO:0008013">
    <property type="term" value="F:beta-catenin binding"/>
    <property type="evidence" value="ECO:0007669"/>
    <property type="project" value="TreeGrafter"/>
</dbReference>
<evidence type="ECO:0000256" key="4">
    <source>
        <dbReference type="ARBA" id="ARBA00022729"/>
    </source>
</evidence>
<feature type="region of interest" description="Disordered" evidence="15">
    <location>
        <begin position="1480"/>
        <end position="1532"/>
    </location>
</feature>
<evidence type="ECO:0000256" key="9">
    <source>
        <dbReference type="ARBA" id="ARBA00023136"/>
    </source>
</evidence>
<evidence type="ECO:0000256" key="8">
    <source>
        <dbReference type="ARBA" id="ARBA00022989"/>
    </source>
</evidence>
<dbReference type="GO" id="GO:0016342">
    <property type="term" value="C:catenin complex"/>
    <property type="evidence" value="ECO:0007669"/>
    <property type="project" value="TreeGrafter"/>
</dbReference>
<evidence type="ECO:0000256" key="10">
    <source>
        <dbReference type="ARBA" id="ARBA00023170"/>
    </source>
</evidence>
<feature type="domain" description="Cadherin" evidence="17">
    <location>
        <begin position="1271"/>
        <end position="1380"/>
    </location>
</feature>
<evidence type="ECO:0000313" key="19">
    <source>
        <dbReference type="EMBL" id="RMC11701.1"/>
    </source>
</evidence>
<keyword evidence="5" id="KW-0677">Repeat</keyword>
<gene>
    <name evidence="19" type="ORF">DUI87_11824</name>
</gene>
<evidence type="ECO:0000256" key="15">
    <source>
        <dbReference type="SAM" id="MobiDB-lite"/>
    </source>
</evidence>
<organism evidence="19 20">
    <name type="scientific">Hirundo rustica rustica</name>
    <dbReference type="NCBI Taxonomy" id="333673"/>
    <lineage>
        <taxon>Eukaryota</taxon>
        <taxon>Metazoa</taxon>
        <taxon>Chordata</taxon>
        <taxon>Craniata</taxon>
        <taxon>Vertebrata</taxon>
        <taxon>Euteleostomi</taxon>
        <taxon>Archelosauria</taxon>
        <taxon>Archosauria</taxon>
        <taxon>Dinosauria</taxon>
        <taxon>Saurischia</taxon>
        <taxon>Theropoda</taxon>
        <taxon>Coelurosauria</taxon>
        <taxon>Aves</taxon>
        <taxon>Neognathae</taxon>
        <taxon>Neoaves</taxon>
        <taxon>Telluraves</taxon>
        <taxon>Australaves</taxon>
        <taxon>Passeriformes</taxon>
        <taxon>Sylvioidea</taxon>
        <taxon>Hirundinidae</taxon>
        <taxon>Hirundo</taxon>
    </lineage>
</organism>
<dbReference type="CDD" id="cd11304">
    <property type="entry name" value="Cadherin_repeat"/>
    <property type="match status" value="6"/>
</dbReference>
<feature type="domain" description="Cadherin" evidence="17">
    <location>
        <begin position="828"/>
        <end position="939"/>
    </location>
</feature>
<dbReference type="InterPro" id="IPR002126">
    <property type="entry name" value="Cadherin-like_dom"/>
</dbReference>
<dbReference type="PROSITE" id="PS00232">
    <property type="entry name" value="CADHERIN_1"/>
    <property type="match status" value="2"/>
</dbReference>
<evidence type="ECO:0000256" key="6">
    <source>
        <dbReference type="ARBA" id="ARBA00022837"/>
    </source>
</evidence>
<keyword evidence="20" id="KW-1185">Reference proteome</keyword>
<dbReference type="InterPro" id="IPR006214">
    <property type="entry name" value="Bax_inhibitor_1-related"/>
</dbReference>
<proteinExistence type="predicted"/>
<evidence type="ECO:0000256" key="2">
    <source>
        <dbReference type="ARBA" id="ARBA00004167"/>
    </source>
</evidence>
<evidence type="ECO:0000256" key="7">
    <source>
        <dbReference type="ARBA" id="ARBA00022889"/>
    </source>
</evidence>
<feature type="transmembrane region" description="Helical" evidence="16">
    <location>
        <begin position="1393"/>
        <end position="1417"/>
    </location>
</feature>
<keyword evidence="8 16" id="KW-1133">Transmembrane helix</keyword>
<dbReference type="OrthoDB" id="6510378at2759"/>
<evidence type="ECO:0000259" key="17">
    <source>
        <dbReference type="PROSITE" id="PS50268"/>
    </source>
</evidence>
<dbReference type="GO" id="GO:0016339">
    <property type="term" value="P:calcium-dependent cell-cell adhesion via plasma membrane cell adhesion molecules"/>
    <property type="evidence" value="ECO:0007669"/>
    <property type="project" value="TreeGrafter"/>
</dbReference>
<dbReference type="FunFam" id="2.60.40.60:FF:000111">
    <property type="entry name" value="Cadherin-related family member 1"/>
    <property type="match status" value="1"/>
</dbReference>
<dbReference type="InterPro" id="IPR015919">
    <property type="entry name" value="Cadherin-like_sf"/>
</dbReference>
<dbReference type="GO" id="GO:0016477">
    <property type="term" value="P:cell migration"/>
    <property type="evidence" value="ECO:0007669"/>
    <property type="project" value="TreeGrafter"/>
</dbReference>
<evidence type="ECO:0000256" key="3">
    <source>
        <dbReference type="ARBA" id="ARBA00022692"/>
    </source>
</evidence>
<feature type="compositionally biased region" description="Basic residues" evidence="15">
    <location>
        <begin position="1518"/>
        <end position="1529"/>
    </location>
</feature>
<evidence type="ECO:0000256" key="12">
    <source>
        <dbReference type="ARBA" id="ARBA00044253"/>
    </source>
</evidence>
<dbReference type="STRING" id="333673.A0A3M0KGI6"/>
<dbReference type="FunFam" id="2.60.40.60:FF:000113">
    <property type="entry name" value="Cadherin-related family member 1"/>
    <property type="match status" value="1"/>
</dbReference>
<comment type="caution">
    <text evidence="19">The sequence shown here is derived from an EMBL/GenBank/DDBJ whole genome shotgun (WGS) entry which is preliminary data.</text>
</comment>
<accession>A0A3M0KGI6</accession>
<evidence type="ECO:0000256" key="16">
    <source>
        <dbReference type="SAM" id="Phobius"/>
    </source>
</evidence>
<dbReference type="GO" id="GO:0044331">
    <property type="term" value="P:cell-cell adhesion mediated by cadherin"/>
    <property type="evidence" value="ECO:0007669"/>
    <property type="project" value="TreeGrafter"/>
</dbReference>
<feature type="domain" description="Reverse transcriptase" evidence="18">
    <location>
        <begin position="1"/>
        <end position="209"/>
    </location>
</feature>
<dbReference type="PROSITE" id="PS50268">
    <property type="entry name" value="CADHERIN_2"/>
    <property type="match status" value="6"/>
</dbReference>
<dbReference type="FunFam" id="2.60.40.60:FF:000122">
    <property type="entry name" value="Cadherin-related family member 1"/>
    <property type="match status" value="1"/>
</dbReference>
<feature type="transmembrane region" description="Helical" evidence="16">
    <location>
        <begin position="475"/>
        <end position="497"/>
    </location>
</feature>
<dbReference type="PRINTS" id="PR00205">
    <property type="entry name" value="CADHERIN"/>
</dbReference>
<dbReference type="PANTHER" id="PTHR24027:SF413">
    <property type="entry name" value="CADHERIN RELATED FAMILY MEMBER 1"/>
    <property type="match status" value="1"/>
</dbReference>
<dbReference type="InterPro" id="IPR000477">
    <property type="entry name" value="RT_dom"/>
</dbReference>
<evidence type="ECO:0000256" key="14">
    <source>
        <dbReference type="PROSITE-ProRule" id="PRU00043"/>
    </source>
</evidence>
<dbReference type="PROSITE" id="PS50878">
    <property type="entry name" value="RT_POL"/>
    <property type="match status" value="1"/>
</dbReference>
<dbReference type="GO" id="GO:0007156">
    <property type="term" value="P:homophilic cell adhesion via plasma membrane adhesion molecules"/>
    <property type="evidence" value="ECO:0007669"/>
    <property type="project" value="InterPro"/>
</dbReference>
<reference evidence="19 20" key="1">
    <citation type="submission" date="2018-07" db="EMBL/GenBank/DDBJ databases">
        <title>A high quality draft genome assembly of the barn swallow (H. rustica rustica).</title>
        <authorList>
            <person name="Formenti G."/>
            <person name="Chiara M."/>
            <person name="Poveda L."/>
            <person name="Francoijs K.-J."/>
            <person name="Bonisoli-Alquati A."/>
            <person name="Canova L."/>
            <person name="Gianfranceschi L."/>
            <person name="Horner D.S."/>
            <person name="Saino N."/>
        </authorList>
    </citation>
    <scope>NUCLEOTIDE SEQUENCE [LARGE SCALE GENOMIC DNA]</scope>
    <source>
        <strain evidence="19">Chelidonia</strain>
        <tissue evidence="19">Blood</tissue>
    </source>
</reference>
<dbReference type="Pfam" id="PF00078">
    <property type="entry name" value="RVT_1"/>
    <property type="match status" value="1"/>
</dbReference>
<dbReference type="GO" id="GO:0007043">
    <property type="term" value="P:cell-cell junction assembly"/>
    <property type="evidence" value="ECO:0007669"/>
    <property type="project" value="TreeGrafter"/>
</dbReference>
<sequence>MNPSWCGKGRTAEGERDLMEDREKARMKHGRFGNRQKSVGIVAKGTSQGVRKDQETSMQQTPNLWIFTYSNRKQTSVRVNKLAAHGLDRSTLRWVRNWLDGRAQRVMVNGAASSWRPVTSGVPQGSVLGPVLFNIFIDDMDEGIESFISKFADDTKLGACVDPLEGRRALQRDLDRLDEWAESNSMKFNKSKCRVLHFGHKNPLQRYSLGTVWLDSVQAERDLGVLVDSRLDMSQQCALVAKKANGILACIRNGVTSRRREVILPLYSALVRPHLEYCVQFWAPQFRKDIEVLERVQRRATRLVRGLEHKPYEERLKELGLFSLEKMRLRGDLITLYNFLKGGCRQWNTQAGSAGAVDLPGYASRVRTGTRRGKLGQEVKEAAFEPSAEAALKADRLGKFIVAGGAAVGLGALCYYGMGMSSEIGAIERAAIWPQYVKDRIQSTYMYFAGSIGMTALSAVAVSRSPALMNLMTKGSWLAIGATFAAMIGAGMLVRSIPYENNPVAKHAAWMLHSGVMGAVVAPLAFLGGPLLIRAAWYTAGIVGGLSTVAMCAPSEKFLNMGGPLGIGLGFVIASSIGSMFLPPTSAFGAGLYSVAVYGGLVLFGMFLLYDTQLVVKRAETLPVYGVAKYDPINACLGIYTDTLNIFIRVATMLAVTSSEELNKLHMALNAIMTLTWAEISEKFKEDLTGQKVRKRCCSKVLKIKKNPDKVQANYAPYFFDNGARSTNGNMALLSLSEDTPVGTHVYTLNGTDPEGDPVTYDLTYEAGSRRYFSVDKHLGNVTLIEELDREKEDEIEVIVSISDGLSRVSEKVRILVMDANDESPEFINTPYIVEVPENTPSSSSIFKIEAIDRDTGSGGSITYFLQNIHASKFTIDRHSGVLRIKPGVTLDYEKSRTHFVIVVAKDGGGKLRGDNKVFSATTTVTINVEDVQDTPPMFIGTPYYGYVYEDTLAGSEVLTVVALDGDRGKPNSIHYCIVNGSEGSFEISNTTGAISVIKSPNQLKKEVYELKVKASEVSQEGDISEHTFAMVTIRVVDLNNHPPTFYGENGPQNRFELTMYEHPPEGEILRGLKITVNDSDQGANAKFNLRLVGPGGIFRVVPQTVLNEAQVTIIVENSAAIDYESFKVLTFKLLAIEVNTPEKFSSTADVVIRLLDTNDNVPKFSSDYYIARIPENSPGGSNVVAVTATDPDSGLWGEIKYSIYGTGADLFLIHPSTGIIYTQPWAVLDAEVNSKYNFYVKAEDTDGKYSLAEVFITVLDVNDHSPEFNENIQEKTMIIGSPVKIEAIDQDAEEPNNIVDYSIMQADPANVFDIDQSTGEIKLKSYIRSLDIIHNITNNKDCIWSLVVQAKDRGSPSFSTTAVLKIDITEETLHKGPMAAFLMQTKDNPMKALGVLAGVMGIMVLITIMISTAMFWRNKRNNKVMPVRRIIKKRQMPPPRTIRMEWLKFKRPSNAAEKFVVDDDVKSLHNENSNNNVQVVSVPPAAPVPPPPPSLAPRGDAPGWRVPTVSGSLTPKHIIKPPKKKGHSSTHNALVSELKMRFEKRNAAFGEPHI</sequence>
<feature type="domain" description="Cadherin" evidence="17">
    <location>
        <begin position="1166"/>
        <end position="1269"/>
    </location>
</feature>
<dbReference type="InterPro" id="IPR039808">
    <property type="entry name" value="Cadherin"/>
</dbReference>
<feature type="transmembrane region" description="Helical" evidence="16">
    <location>
        <begin position="445"/>
        <end position="463"/>
    </location>
</feature>
<dbReference type="GO" id="GO:0034332">
    <property type="term" value="P:adherens junction organization"/>
    <property type="evidence" value="ECO:0007669"/>
    <property type="project" value="TreeGrafter"/>
</dbReference>
<dbReference type="Pfam" id="PF00028">
    <property type="entry name" value="Cadherin"/>
    <property type="match status" value="5"/>
</dbReference>
<dbReference type="CDD" id="cd10431">
    <property type="entry name" value="GHITM"/>
    <property type="match status" value="1"/>
</dbReference>
<evidence type="ECO:0000256" key="1">
    <source>
        <dbReference type="ARBA" id="ARBA00004141"/>
    </source>
</evidence>
<evidence type="ECO:0000313" key="20">
    <source>
        <dbReference type="Proteomes" id="UP000269221"/>
    </source>
</evidence>
<evidence type="ECO:0000259" key="18">
    <source>
        <dbReference type="PROSITE" id="PS50878"/>
    </source>
</evidence>
<keyword evidence="6 14" id="KW-0106">Calcium</keyword>
<dbReference type="InterPro" id="IPR020894">
    <property type="entry name" value="Cadherin_CS"/>
</dbReference>
<feature type="domain" description="Cadherin" evidence="17">
    <location>
        <begin position="1052"/>
        <end position="1165"/>
    </location>
</feature>
<evidence type="ECO:0000256" key="13">
    <source>
        <dbReference type="ARBA" id="ARBA00044335"/>
    </source>
</evidence>
<dbReference type="InterPro" id="IPR035871">
    <property type="entry name" value="GHITM"/>
</dbReference>
<dbReference type="FunFam" id="2.60.40.60:FF:000126">
    <property type="entry name" value="Cadherin-related family member 1"/>
    <property type="match status" value="1"/>
</dbReference>
<protein>
    <recommendedName>
        <fullName evidence="11">Cadherin-related family member 1</fullName>
    </recommendedName>
    <alternativeName>
        <fullName evidence="12">Photoreceptor cadherin</fullName>
    </alternativeName>
    <alternativeName>
        <fullName evidence="13">Protocadherin-21</fullName>
    </alternativeName>
</protein>
<comment type="subcellular location">
    <subcellularLocation>
        <location evidence="1">Membrane</location>
        <topology evidence="1">Multi-pass membrane protein</topology>
    </subcellularLocation>
    <subcellularLocation>
        <location evidence="2">Membrane</location>
        <topology evidence="2">Single-pass membrane protein</topology>
    </subcellularLocation>
</comment>
<feature type="domain" description="Cadherin" evidence="17">
    <location>
        <begin position="940"/>
        <end position="1046"/>
    </location>
</feature>
<keyword evidence="3 16" id="KW-0812">Transmembrane</keyword>
<feature type="transmembrane region" description="Helical" evidence="16">
    <location>
        <begin position="565"/>
        <end position="582"/>
    </location>
</feature>
<feature type="compositionally biased region" description="Pro residues" evidence="15">
    <location>
        <begin position="1485"/>
        <end position="1496"/>
    </location>
</feature>
<dbReference type="GO" id="GO:0005912">
    <property type="term" value="C:adherens junction"/>
    <property type="evidence" value="ECO:0007669"/>
    <property type="project" value="TreeGrafter"/>
</dbReference>
<dbReference type="SUPFAM" id="SSF49313">
    <property type="entry name" value="Cadherin-like"/>
    <property type="match status" value="6"/>
</dbReference>
<feature type="domain" description="Cadherin" evidence="17">
    <location>
        <begin position="735"/>
        <end position="827"/>
    </location>
</feature>
<dbReference type="GO" id="GO:0045296">
    <property type="term" value="F:cadherin binding"/>
    <property type="evidence" value="ECO:0007669"/>
    <property type="project" value="TreeGrafter"/>
</dbReference>
<keyword evidence="4" id="KW-0732">Signal</keyword>
<keyword evidence="9 16" id="KW-0472">Membrane</keyword>
<dbReference type="SMART" id="SM00112">
    <property type="entry name" value="CA"/>
    <property type="match status" value="6"/>
</dbReference>
<feature type="transmembrane region" description="Helical" evidence="16">
    <location>
        <begin position="509"/>
        <end position="529"/>
    </location>
</feature>
<feature type="transmembrane region" description="Helical" evidence="16">
    <location>
        <begin position="400"/>
        <end position="418"/>
    </location>
</feature>
<name>A0A3M0KGI6_HIRRU</name>
<keyword evidence="7" id="KW-0130">Cell adhesion</keyword>